<comment type="caution">
    <text evidence="1">The sequence shown here is derived from an EMBL/GenBank/DDBJ whole genome shotgun (WGS) entry which is preliminary data.</text>
</comment>
<organism evidence="1 2">
    <name type="scientific">Dentiscutata heterogama</name>
    <dbReference type="NCBI Taxonomy" id="1316150"/>
    <lineage>
        <taxon>Eukaryota</taxon>
        <taxon>Fungi</taxon>
        <taxon>Fungi incertae sedis</taxon>
        <taxon>Mucoromycota</taxon>
        <taxon>Glomeromycotina</taxon>
        <taxon>Glomeromycetes</taxon>
        <taxon>Diversisporales</taxon>
        <taxon>Gigasporaceae</taxon>
        <taxon>Dentiscutata</taxon>
    </lineage>
</organism>
<reference evidence="1" key="1">
    <citation type="submission" date="2021-06" db="EMBL/GenBank/DDBJ databases">
        <authorList>
            <person name="Kallberg Y."/>
            <person name="Tangrot J."/>
            <person name="Rosling A."/>
        </authorList>
    </citation>
    <scope>NUCLEOTIDE SEQUENCE</scope>
    <source>
        <strain evidence="1">IL203A</strain>
    </source>
</reference>
<dbReference type="EMBL" id="CAJVPU010000701">
    <property type="protein sequence ID" value="CAG8459379.1"/>
    <property type="molecule type" value="Genomic_DNA"/>
</dbReference>
<dbReference type="Proteomes" id="UP000789702">
    <property type="component" value="Unassembled WGS sequence"/>
</dbReference>
<proteinExistence type="predicted"/>
<sequence>MDPYEDLIKKSLNEQHIEFYEYSCFKDVKLIGEGGYGKVYSAILKSNEITVAIKSFKNNVAIREVVKELKLHRRVDMHSNIIRLHGATKNEDKTNPNSIHYMLVLEYADSGTLRSYLQNNFIHLSWNDKINFALQIVSAVKSLHTEDIVHRDLNSSLKIKPKQQIINRYFSSKPLLFSSEPLNQNILIQKKKIPRGKEKSSNADTLSPQTKKVLKSLGILSAGFGYKDLNAFKAWHMRLQARTNDITHFFTEPSSDKLLPDRDTIPSLPPLTLVINLDQTLIYSTWDRKHGWRTAKRPGVDYFLYAASNLFEVVIFTSQPSYVAEQILAKLDPLGMVPFRLFRESTRYVEGKDISKLNRDLSKVIVMDSNPDAYSLQPENVITVPPWTGDPNDTYLVDIIPFLEGISLLLSEVQDIRPVVKEFQGKNVTKFYPEWEEQWKTKHQLEWEKAKPKKEGLARFVSMIGGSQVHEQVMPQYQQALIHRQMVHSELLEHYKSIKDRGPELQRAIDDYEKKIQESMKEQKITHWQLLTKGPPQIPFPQPDQPLPPQSQ</sequence>
<gene>
    <name evidence="1" type="ORF">DHETER_LOCUS1208</name>
</gene>
<protein>
    <submittedName>
        <fullName evidence="1">4704_t:CDS:1</fullName>
    </submittedName>
</protein>
<evidence type="ECO:0000313" key="2">
    <source>
        <dbReference type="Proteomes" id="UP000789702"/>
    </source>
</evidence>
<name>A0ACA9K8W1_9GLOM</name>
<evidence type="ECO:0000313" key="1">
    <source>
        <dbReference type="EMBL" id="CAG8459379.1"/>
    </source>
</evidence>
<accession>A0ACA9K8W1</accession>
<keyword evidence="2" id="KW-1185">Reference proteome</keyword>